<organism evidence="5 6">
    <name type="scientific">Paenibacillus silvestris</name>
    <dbReference type="NCBI Taxonomy" id="2606219"/>
    <lineage>
        <taxon>Bacteria</taxon>
        <taxon>Bacillati</taxon>
        <taxon>Bacillota</taxon>
        <taxon>Bacilli</taxon>
        <taxon>Bacillales</taxon>
        <taxon>Paenibacillaceae</taxon>
        <taxon>Paenibacillus</taxon>
    </lineage>
</organism>
<feature type="binding site" evidence="4">
    <location>
        <position position="231"/>
    </location>
    <ligand>
        <name>a divalent metal cation</name>
        <dbReference type="ChEBI" id="CHEBI:60240"/>
        <label>1</label>
    </ligand>
</feature>
<dbReference type="Pfam" id="PF01784">
    <property type="entry name" value="DUF34_NIF3"/>
    <property type="match status" value="1"/>
</dbReference>
<dbReference type="RefSeq" id="WP_161408877.1">
    <property type="nucleotide sequence ID" value="NZ_WTUZ01000022.1"/>
</dbReference>
<dbReference type="InterPro" id="IPR002678">
    <property type="entry name" value="DUF34/NIF3"/>
</dbReference>
<evidence type="ECO:0000256" key="2">
    <source>
        <dbReference type="ARBA" id="ARBA00022112"/>
    </source>
</evidence>
<dbReference type="PANTHER" id="PTHR13799:SF14">
    <property type="entry name" value="GTP CYCLOHYDROLASE 1 TYPE 2 HOMOLOG"/>
    <property type="match status" value="1"/>
</dbReference>
<feature type="binding site" evidence="4">
    <location>
        <position position="227"/>
    </location>
    <ligand>
        <name>a divalent metal cation</name>
        <dbReference type="ChEBI" id="CHEBI:60240"/>
        <label>1</label>
    </ligand>
</feature>
<evidence type="ECO:0000256" key="1">
    <source>
        <dbReference type="ARBA" id="ARBA00006964"/>
    </source>
</evidence>
<proteinExistence type="inferred from homology"/>
<sequence length="263" mass="29194">MAIRVQDILNQLIEPVGQLDVTVDTLKSGDPSMEVKGIATTFMATHHVIQKAIELGVNLLITHEGTFYHHHDQIVLLSNDPVYQAKQKLIEESGIAIFRFHDYWHRYRPDGIMVGLIQALDWAPFVTENRPAASLLTIPPMTVKELALHVTNKLGISFVRVAGDQSMTCTRIGLLAGYRGGGGMAIPLFQEDVDVIIAGEGPEWETPEYVRDAVHQGRKKAFIALGHAESEEPGMKYLAEMMGALFPDLPVHFISEAQVFRSI</sequence>
<keyword evidence="6" id="KW-1185">Reference proteome</keyword>
<dbReference type="Proteomes" id="UP000481087">
    <property type="component" value="Unassembled WGS sequence"/>
</dbReference>
<keyword evidence="3 4" id="KW-0479">Metal-binding</keyword>
<accession>A0A6L8V5E3</accession>
<dbReference type="SUPFAM" id="SSF102705">
    <property type="entry name" value="NIF3 (NGG1p interacting factor 3)-like"/>
    <property type="match status" value="1"/>
</dbReference>
<dbReference type="GO" id="GO:0046872">
    <property type="term" value="F:metal ion binding"/>
    <property type="evidence" value="ECO:0007669"/>
    <property type="project" value="UniProtKB-KW"/>
</dbReference>
<evidence type="ECO:0000313" key="6">
    <source>
        <dbReference type="Proteomes" id="UP000481087"/>
    </source>
</evidence>
<evidence type="ECO:0000313" key="5">
    <source>
        <dbReference type="EMBL" id="MZQ84832.1"/>
    </source>
</evidence>
<gene>
    <name evidence="5" type="ORF">GQF01_22230</name>
</gene>
<dbReference type="PANTHER" id="PTHR13799">
    <property type="entry name" value="NGG1 INTERACTING FACTOR 3"/>
    <property type="match status" value="1"/>
</dbReference>
<name>A0A6L8V5E3_9BACL</name>
<dbReference type="GO" id="GO:0005737">
    <property type="term" value="C:cytoplasm"/>
    <property type="evidence" value="ECO:0007669"/>
    <property type="project" value="TreeGrafter"/>
</dbReference>
<comment type="caution">
    <text evidence="5">The sequence shown here is derived from an EMBL/GenBank/DDBJ whole genome shotgun (WGS) entry which is preliminary data.</text>
</comment>
<evidence type="ECO:0000256" key="4">
    <source>
        <dbReference type="PIRSR" id="PIRSR602678-1"/>
    </source>
</evidence>
<dbReference type="AlphaFoldDB" id="A0A6L8V5E3"/>
<comment type="similarity">
    <text evidence="1">Belongs to the GTP cyclohydrolase I type 2/NIF3 family.</text>
</comment>
<dbReference type="Gene3D" id="3.40.1390.30">
    <property type="entry name" value="NIF3 (NGG1p interacting factor 3)-like"/>
    <property type="match status" value="2"/>
</dbReference>
<evidence type="ECO:0000256" key="3">
    <source>
        <dbReference type="ARBA" id="ARBA00022723"/>
    </source>
</evidence>
<reference evidence="5 6" key="1">
    <citation type="submission" date="2019-12" db="EMBL/GenBank/DDBJ databases">
        <title>Paenibacillus sp. nov. sp. isolated from soil.</title>
        <authorList>
            <person name="Kim J."/>
            <person name="Jeong S.E."/>
            <person name="Jung H.S."/>
            <person name="Jeon C.O."/>
        </authorList>
    </citation>
    <scope>NUCLEOTIDE SEQUENCE [LARGE SCALE GENOMIC DNA]</scope>
    <source>
        <strain evidence="5 6">5J-6</strain>
    </source>
</reference>
<protein>
    <recommendedName>
        <fullName evidence="2">GTP cyclohydrolase 1 type 2 homolog</fullName>
    </recommendedName>
</protein>
<dbReference type="InterPro" id="IPR036069">
    <property type="entry name" value="DUF34/NIF3_sf"/>
</dbReference>
<feature type="binding site" evidence="4">
    <location>
        <position position="63"/>
    </location>
    <ligand>
        <name>a divalent metal cation</name>
        <dbReference type="ChEBI" id="CHEBI:60240"/>
        <label>1</label>
    </ligand>
</feature>
<dbReference type="EMBL" id="WTUZ01000022">
    <property type="protein sequence ID" value="MZQ84832.1"/>
    <property type="molecule type" value="Genomic_DNA"/>
</dbReference>